<evidence type="ECO:0000313" key="3">
    <source>
        <dbReference type="Proteomes" id="UP001153269"/>
    </source>
</evidence>
<reference evidence="2" key="1">
    <citation type="submission" date="2020-03" db="EMBL/GenBank/DDBJ databases">
        <authorList>
            <person name="Weist P."/>
        </authorList>
    </citation>
    <scope>NUCLEOTIDE SEQUENCE</scope>
</reference>
<dbReference type="Proteomes" id="UP001153269">
    <property type="component" value="Unassembled WGS sequence"/>
</dbReference>
<comment type="caution">
    <text evidence="2">The sequence shown here is derived from an EMBL/GenBank/DDBJ whole genome shotgun (WGS) entry which is preliminary data.</text>
</comment>
<proteinExistence type="predicted"/>
<gene>
    <name evidence="2" type="ORF">PLEPLA_LOCUS15387</name>
</gene>
<evidence type="ECO:0000313" key="2">
    <source>
        <dbReference type="EMBL" id="CAB1427448.1"/>
    </source>
</evidence>
<feature type="compositionally biased region" description="Basic and acidic residues" evidence="1">
    <location>
        <begin position="276"/>
        <end position="315"/>
    </location>
</feature>
<organism evidence="2 3">
    <name type="scientific">Pleuronectes platessa</name>
    <name type="common">European plaice</name>
    <dbReference type="NCBI Taxonomy" id="8262"/>
    <lineage>
        <taxon>Eukaryota</taxon>
        <taxon>Metazoa</taxon>
        <taxon>Chordata</taxon>
        <taxon>Craniata</taxon>
        <taxon>Vertebrata</taxon>
        <taxon>Euteleostomi</taxon>
        <taxon>Actinopterygii</taxon>
        <taxon>Neopterygii</taxon>
        <taxon>Teleostei</taxon>
        <taxon>Neoteleostei</taxon>
        <taxon>Acanthomorphata</taxon>
        <taxon>Carangaria</taxon>
        <taxon>Pleuronectiformes</taxon>
        <taxon>Pleuronectoidei</taxon>
        <taxon>Pleuronectidae</taxon>
        <taxon>Pleuronectes</taxon>
    </lineage>
</organism>
<keyword evidence="3" id="KW-1185">Reference proteome</keyword>
<accession>A0A9N7U9F5</accession>
<feature type="compositionally biased region" description="Low complexity" evidence="1">
    <location>
        <begin position="175"/>
        <end position="184"/>
    </location>
</feature>
<feature type="region of interest" description="Disordered" evidence="1">
    <location>
        <begin position="71"/>
        <end position="99"/>
    </location>
</feature>
<name>A0A9N7U9F5_PLEPL</name>
<feature type="region of interest" description="Disordered" evidence="1">
    <location>
        <begin position="155"/>
        <end position="315"/>
    </location>
</feature>
<dbReference type="EMBL" id="CADEAL010000968">
    <property type="protein sequence ID" value="CAB1427448.1"/>
    <property type="molecule type" value="Genomic_DNA"/>
</dbReference>
<dbReference type="AlphaFoldDB" id="A0A9N7U9F5"/>
<feature type="compositionally biased region" description="Basic and acidic residues" evidence="1">
    <location>
        <begin position="191"/>
        <end position="215"/>
    </location>
</feature>
<feature type="compositionally biased region" description="Basic and acidic residues" evidence="1">
    <location>
        <begin position="75"/>
        <end position="95"/>
    </location>
</feature>
<sequence length="315" mass="35205">MGNKQQPHRPVDIVSPIQLIHHLLHNMVILHGATPTVPSRRGQSTYWPYYHEEPDVWERCTRKSWGVASNSSETTVRHDFHNRQTDGDDTQESRSVEGGSSRRFRSVCCSLEPLPPRTCSLLSQQHVQSPGLEPVFCSPDTPRHKKWVKLTKGREHEVTDVRIHQGSRGGGAGPEAGEQGPSPGFKSSKPRASEGKEERELEREVGGEVISEHNHNKGGAVAAVTLAPAPSAPSRLGNGHREAGGEGGRERGETARVECGGYRRERERRERKKREREREESSKEIEGCQEEAKMWEKERGGKMEERGVRRGGDEG</sequence>
<evidence type="ECO:0000256" key="1">
    <source>
        <dbReference type="SAM" id="MobiDB-lite"/>
    </source>
</evidence>
<protein>
    <submittedName>
        <fullName evidence="2">Uncharacterized protein</fullName>
    </submittedName>
</protein>
<feature type="compositionally biased region" description="Basic and acidic residues" evidence="1">
    <location>
        <begin position="239"/>
        <end position="268"/>
    </location>
</feature>